<keyword evidence="1 2" id="KW-0732">Signal</keyword>
<name>A0A3P3XQE1_9SPIR</name>
<dbReference type="InterPro" id="IPR033399">
    <property type="entry name" value="TP_0789-like"/>
</dbReference>
<protein>
    <recommendedName>
        <fullName evidence="3">Uncharacterized protein TP-0789 domain-containing protein</fullName>
    </recommendedName>
</protein>
<feature type="signal peptide" evidence="2">
    <location>
        <begin position="1"/>
        <end position="18"/>
    </location>
</feature>
<proteinExistence type="predicted"/>
<dbReference type="InterPro" id="IPR029046">
    <property type="entry name" value="LolA/LolB/LppX"/>
</dbReference>
<dbReference type="AlphaFoldDB" id="A0A3P3XQE1"/>
<accession>A0A3P3XQE1</accession>
<sequence>MKSRLIFSTLAFCAIAFATVSEPRAEPLEHFNSILAEIDKQSDFGTKDFAATNSVVVYRPDKAPETIKAQVFRRDYKSQFVIVVLDPSYKRGQGYLQADENVWFYDPESGQFSHTNLKDNFQDSDTKNGDFNKSTYAVDYDVTAETEERLGKYDCWVLELAAKNDAVAYPFMKIWVTKDSHLMLKAEDYSLTKRLMRTVLYPSYTKVAEHLLPTRVIFIDNLTQGNRTEVTRSDLSLSSLPDSLFTKSYLQRVNR</sequence>
<dbReference type="SUPFAM" id="SSF89392">
    <property type="entry name" value="Prokaryotic lipoproteins and lipoprotein localization factors"/>
    <property type="match status" value="1"/>
</dbReference>
<evidence type="ECO:0000313" key="4">
    <source>
        <dbReference type="EMBL" id="SLM18063.1"/>
    </source>
</evidence>
<dbReference type="Pfam" id="PF17131">
    <property type="entry name" value="LolA_like"/>
    <property type="match status" value="1"/>
</dbReference>
<dbReference type="EMBL" id="FWDO01000004">
    <property type="protein sequence ID" value="SLM18063.1"/>
    <property type="molecule type" value="Genomic_DNA"/>
</dbReference>
<evidence type="ECO:0000256" key="2">
    <source>
        <dbReference type="SAM" id="SignalP"/>
    </source>
</evidence>
<dbReference type="Gene3D" id="2.50.20.10">
    <property type="entry name" value="Lipoprotein localisation LolA/LolB/LppX"/>
    <property type="match status" value="1"/>
</dbReference>
<gene>
    <name evidence="4" type="ORF">SPIRO4BDMA_40635</name>
</gene>
<evidence type="ECO:0000256" key="1">
    <source>
        <dbReference type="ARBA" id="ARBA00022729"/>
    </source>
</evidence>
<feature type="domain" description="Uncharacterized protein TP-0789" evidence="3">
    <location>
        <begin position="78"/>
        <end position="252"/>
    </location>
</feature>
<dbReference type="CDD" id="cd16329">
    <property type="entry name" value="LolA_like"/>
    <property type="match status" value="1"/>
</dbReference>
<organism evidence="4">
    <name type="scientific">uncultured spirochete</name>
    <dbReference type="NCBI Taxonomy" id="156406"/>
    <lineage>
        <taxon>Bacteria</taxon>
        <taxon>Pseudomonadati</taxon>
        <taxon>Spirochaetota</taxon>
        <taxon>Spirochaetia</taxon>
        <taxon>Spirochaetales</taxon>
        <taxon>environmental samples</taxon>
    </lineage>
</organism>
<feature type="chain" id="PRO_5018139566" description="Uncharacterized protein TP-0789 domain-containing protein" evidence="2">
    <location>
        <begin position="19"/>
        <end position="255"/>
    </location>
</feature>
<reference evidence="4" key="1">
    <citation type="submission" date="2017-02" db="EMBL/GenBank/DDBJ databases">
        <authorList>
            <person name="Regsiter A."/>
            <person name="William W."/>
        </authorList>
    </citation>
    <scope>NUCLEOTIDE SEQUENCE</scope>
    <source>
        <strain evidence="4">BdmA 4</strain>
    </source>
</reference>
<evidence type="ECO:0000259" key="3">
    <source>
        <dbReference type="Pfam" id="PF17131"/>
    </source>
</evidence>